<dbReference type="PANTHER" id="PTHR31843:SF11">
    <property type="entry name" value="ALLENE OXIDE CYCLASE 4, CHLOROPLASTIC"/>
    <property type="match status" value="1"/>
</dbReference>
<keyword evidence="6" id="KW-0809">Transit peptide</keyword>
<feature type="compositionally biased region" description="Low complexity" evidence="9">
    <location>
        <begin position="251"/>
        <end position="269"/>
    </location>
</feature>
<dbReference type="GO" id="GO:0009695">
    <property type="term" value="P:jasmonic acid biosynthetic process"/>
    <property type="evidence" value="ECO:0007669"/>
    <property type="project" value="InterPro"/>
</dbReference>
<dbReference type="Gene3D" id="2.40.480.10">
    <property type="entry name" value="Allene oxide cyclase-like"/>
    <property type="match status" value="1"/>
</dbReference>
<comment type="similarity">
    <text evidence="2">Belongs to the allene oxide cyclase family.</text>
</comment>
<evidence type="ECO:0000256" key="1">
    <source>
        <dbReference type="ARBA" id="ARBA00004229"/>
    </source>
</evidence>
<sequence length="269" mass="29306">MAATGFTCMRNSTSRVPRSVFSSIGGFSSSSQHNNNKKFVGLKAASGFSESLKSELWGKQIICPREAPAGQRHFHSSALGKAKAASNNSGETLSSGSVQELYVYEINHLDRSSPAYLRLSQKPTNHLGDLVPFSNTLYSGCLQKRLGITAGICVLIQNFPEKQGDRYEAIYSFYFGDYGHIAVQGPYLTYEESYLAVTGGSGIFNGVRGQVKLNQLIFPFKLFYTFYLEGIPELPADLLGEPVPPTPEVEPSPAAKAAEPHAALPNYTY</sequence>
<name>A0A0C9S2K2_9CONI</name>
<evidence type="ECO:0000256" key="5">
    <source>
        <dbReference type="ARBA" id="ARBA00022640"/>
    </source>
</evidence>
<keyword evidence="5" id="KW-0934">Plastid</keyword>
<dbReference type="EC" id="5.3.99.6" evidence="3"/>
<evidence type="ECO:0000256" key="4">
    <source>
        <dbReference type="ARBA" id="ARBA00022528"/>
    </source>
</evidence>
<keyword evidence="7" id="KW-0413">Isomerase</keyword>
<keyword evidence="4" id="KW-0150">Chloroplast</keyword>
<evidence type="ECO:0000256" key="7">
    <source>
        <dbReference type="ARBA" id="ARBA00023235"/>
    </source>
</evidence>
<dbReference type="InterPro" id="IPR034871">
    <property type="entry name" value="Allene_oxi_cyc_sf"/>
</dbReference>
<dbReference type="GO" id="GO:0009507">
    <property type="term" value="C:chloroplast"/>
    <property type="evidence" value="ECO:0007669"/>
    <property type="project" value="UniProtKB-SubCell"/>
</dbReference>
<evidence type="ECO:0000256" key="2">
    <source>
        <dbReference type="ARBA" id="ARBA00007982"/>
    </source>
</evidence>
<comment type="subcellular location">
    <subcellularLocation>
        <location evidence="1">Plastid</location>
        <location evidence="1">Chloroplast</location>
    </subcellularLocation>
</comment>
<dbReference type="GO" id="GO:0046423">
    <property type="term" value="F:allene-oxide cyclase activity"/>
    <property type="evidence" value="ECO:0007669"/>
    <property type="project" value="UniProtKB-EC"/>
</dbReference>
<dbReference type="InterPro" id="IPR044859">
    <property type="entry name" value="Allene_oxi_cyc_Dirigent"/>
</dbReference>
<evidence type="ECO:0000256" key="8">
    <source>
        <dbReference type="ARBA" id="ARBA00049891"/>
    </source>
</evidence>
<dbReference type="Pfam" id="PF06351">
    <property type="entry name" value="Allene_ox_cyc"/>
    <property type="match status" value="1"/>
</dbReference>
<accession>A0A0C9S2K2</accession>
<dbReference type="AlphaFoldDB" id="A0A0C9S2K2"/>
<dbReference type="InterPro" id="IPR009410">
    <property type="entry name" value="Allene_ox_cyc"/>
</dbReference>
<dbReference type="PANTHER" id="PTHR31843">
    <property type="entry name" value="ALLENE OXIDE CYCLASE 4, CHLOROPLASTIC"/>
    <property type="match status" value="1"/>
</dbReference>
<dbReference type="SUPFAM" id="SSF141493">
    <property type="entry name" value="Allene oxide cyclase-like"/>
    <property type="match status" value="1"/>
</dbReference>
<evidence type="ECO:0000313" key="10">
    <source>
        <dbReference type="EMBL" id="JAG86107.1"/>
    </source>
</evidence>
<evidence type="ECO:0000256" key="3">
    <source>
        <dbReference type="ARBA" id="ARBA00012209"/>
    </source>
</evidence>
<feature type="region of interest" description="Disordered" evidence="9">
    <location>
        <begin position="242"/>
        <end position="269"/>
    </location>
</feature>
<protein>
    <recommendedName>
        <fullName evidence="3">allene-oxide cyclase</fullName>
        <ecNumber evidence="3">5.3.99.6</ecNumber>
    </recommendedName>
</protein>
<organism evidence="10">
    <name type="scientific">Wollemia nobilis</name>
    <dbReference type="NCBI Taxonomy" id="56998"/>
    <lineage>
        <taxon>Eukaryota</taxon>
        <taxon>Viridiplantae</taxon>
        <taxon>Streptophyta</taxon>
        <taxon>Embryophyta</taxon>
        <taxon>Tracheophyta</taxon>
        <taxon>Spermatophyta</taxon>
        <taxon>Pinopsida</taxon>
        <taxon>Pinidae</taxon>
        <taxon>Conifers II</taxon>
        <taxon>Araucariales</taxon>
        <taxon>Araucariaceae</taxon>
        <taxon>Wollemia</taxon>
    </lineage>
</organism>
<comment type="catalytic activity">
    <reaction evidence="8">
        <text>(9Z,13S,15Z)-12,13-epoxyoctadeca-9,11,15-trienoate = (9S,13S,15Z)-12-oxophyto-10,15-dienoate</text>
        <dbReference type="Rhea" id="RHEA:22592"/>
        <dbReference type="ChEBI" id="CHEBI:36438"/>
        <dbReference type="ChEBI" id="CHEBI:57411"/>
        <dbReference type="EC" id="5.3.99.6"/>
    </reaction>
</comment>
<dbReference type="EMBL" id="GCHU01018898">
    <property type="protein sequence ID" value="JAG86107.1"/>
    <property type="molecule type" value="Transcribed_RNA"/>
</dbReference>
<evidence type="ECO:0000256" key="9">
    <source>
        <dbReference type="SAM" id="MobiDB-lite"/>
    </source>
</evidence>
<evidence type="ECO:0000256" key="6">
    <source>
        <dbReference type="ARBA" id="ARBA00022946"/>
    </source>
</evidence>
<reference evidence="10" key="1">
    <citation type="submission" date="2015-02" db="EMBL/GenBank/DDBJ databases">
        <title>A transcriptome of Wollemia nobilis - a relic of Gondwana.</title>
        <authorList>
            <person name="Chia J.Y."/>
            <person name="Leong Y.S."/>
            <person name="Abdul Karim S."/>
            <person name="Wan Azmi N."/>
            <person name="Hercus R."/>
            <person name="Croft L."/>
        </authorList>
    </citation>
    <scope>NUCLEOTIDE SEQUENCE</scope>
    <source>
        <strain evidence="10">MaeBrown</strain>
        <tissue evidence="10">Leaf</tissue>
    </source>
</reference>
<proteinExistence type="inferred from homology"/>